<keyword evidence="12" id="KW-1185">Reference proteome</keyword>
<name>A0ABD1LBW4_9FABA</name>
<feature type="region of interest" description="Disordered" evidence="9">
    <location>
        <begin position="389"/>
        <end position="418"/>
    </location>
</feature>
<proteinExistence type="inferred from homology"/>
<reference evidence="11 12" key="1">
    <citation type="submission" date="2024-08" db="EMBL/GenBank/DDBJ databases">
        <title>Insights into the chromosomal genome structure of Flemingia macrophylla.</title>
        <authorList>
            <person name="Ding Y."/>
            <person name="Zhao Y."/>
            <person name="Bi W."/>
            <person name="Wu M."/>
            <person name="Zhao G."/>
            <person name="Gong Y."/>
            <person name="Li W."/>
            <person name="Zhang P."/>
        </authorList>
    </citation>
    <scope>NUCLEOTIDE SEQUENCE [LARGE SCALE GENOMIC DNA]</scope>
    <source>
        <strain evidence="11">DYQJB</strain>
        <tissue evidence="11">Leaf</tissue>
    </source>
</reference>
<evidence type="ECO:0000256" key="1">
    <source>
        <dbReference type="ARBA" id="ARBA00004229"/>
    </source>
</evidence>
<keyword evidence="4" id="KW-0934">Plastid</keyword>
<keyword evidence="7" id="KW-0442">Lipid degradation</keyword>
<evidence type="ECO:0000256" key="2">
    <source>
        <dbReference type="ARBA" id="ARBA00010701"/>
    </source>
</evidence>
<dbReference type="AlphaFoldDB" id="A0ABD1LBW4"/>
<dbReference type="GO" id="GO:0009507">
    <property type="term" value="C:chloroplast"/>
    <property type="evidence" value="ECO:0007669"/>
    <property type="project" value="UniProtKB-SubCell"/>
</dbReference>
<evidence type="ECO:0000256" key="6">
    <source>
        <dbReference type="ARBA" id="ARBA00022946"/>
    </source>
</evidence>
<comment type="subcellular location">
    <subcellularLocation>
        <location evidence="1">Plastid</location>
        <location evidence="1">Chloroplast</location>
    </subcellularLocation>
</comment>
<accession>A0ABD1LBW4</accession>
<keyword evidence="6" id="KW-0809">Transit peptide</keyword>
<keyword evidence="5" id="KW-0378">Hydrolase</keyword>
<dbReference type="GO" id="GO:0047714">
    <property type="term" value="F:galactolipase activity"/>
    <property type="evidence" value="ECO:0007669"/>
    <property type="project" value="UniProtKB-ARBA"/>
</dbReference>
<dbReference type="CDD" id="cd00519">
    <property type="entry name" value="Lipase_3"/>
    <property type="match status" value="1"/>
</dbReference>
<dbReference type="Gene3D" id="3.40.50.1820">
    <property type="entry name" value="alpha/beta hydrolase"/>
    <property type="match status" value="1"/>
</dbReference>
<evidence type="ECO:0000256" key="9">
    <source>
        <dbReference type="SAM" id="MobiDB-lite"/>
    </source>
</evidence>
<gene>
    <name evidence="11" type="ORF">Fmac_029976</name>
</gene>
<dbReference type="InterPro" id="IPR029058">
    <property type="entry name" value="AB_hydrolase_fold"/>
</dbReference>
<evidence type="ECO:0000256" key="7">
    <source>
        <dbReference type="ARBA" id="ARBA00022963"/>
    </source>
</evidence>
<keyword evidence="3" id="KW-0150">Chloroplast</keyword>
<feature type="compositionally biased region" description="Low complexity" evidence="9">
    <location>
        <begin position="397"/>
        <end position="418"/>
    </location>
</feature>
<evidence type="ECO:0000259" key="10">
    <source>
        <dbReference type="Pfam" id="PF01764"/>
    </source>
</evidence>
<evidence type="ECO:0000256" key="5">
    <source>
        <dbReference type="ARBA" id="ARBA00022801"/>
    </source>
</evidence>
<dbReference type="Proteomes" id="UP001603857">
    <property type="component" value="Unassembled WGS sequence"/>
</dbReference>
<evidence type="ECO:0000313" key="11">
    <source>
        <dbReference type="EMBL" id="KAL2321007.1"/>
    </source>
</evidence>
<dbReference type="PANTHER" id="PTHR31403:SF51">
    <property type="entry name" value="PHOSPHOLIPASE A1-IGAMMA2, CHLOROPLASTIC"/>
    <property type="match status" value="1"/>
</dbReference>
<keyword evidence="8" id="KW-0443">Lipid metabolism</keyword>
<evidence type="ECO:0000256" key="8">
    <source>
        <dbReference type="ARBA" id="ARBA00023098"/>
    </source>
</evidence>
<dbReference type="PANTHER" id="PTHR31403">
    <property type="entry name" value="PHOSPHOLIPASE A1-IBETA2, CHLOROPLASTIC"/>
    <property type="match status" value="1"/>
</dbReference>
<evidence type="ECO:0000256" key="3">
    <source>
        <dbReference type="ARBA" id="ARBA00022528"/>
    </source>
</evidence>
<evidence type="ECO:0000313" key="12">
    <source>
        <dbReference type="Proteomes" id="UP001603857"/>
    </source>
</evidence>
<dbReference type="GO" id="GO:0008970">
    <property type="term" value="F:phospholipase A1 activity"/>
    <property type="evidence" value="ECO:0007669"/>
    <property type="project" value="UniProtKB-ARBA"/>
</dbReference>
<dbReference type="FunFam" id="3.40.50.1820:FF:000065">
    <property type="entry name" value="Phospholipase A1-II 3"/>
    <property type="match status" value="1"/>
</dbReference>
<dbReference type="SUPFAM" id="SSF53474">
    <property type="entry name" value="alpha/beta-Hydrolases"/>
    <property type="match status" value="1"/>
</dbReference>
<evidence type="ECO:0000256" key="4">
    <source>
        <dbReference type="ARBA" id="ARBA00022640"/>
    </source>
</evidence>
<comment type="similarity">
    <text evidence="2">Belongs to the AB hydrolase superfamily. Lipase family.</text>
</comment>
<dbReference type="Pfam" id="PF01764">
    <property type="entry name" value="Lipase_3"/>
    <property type="match status" value="1"/>
</dbReference>
<dbReference type="InterPro" id="IPR002921">
    <property type="entry name" value="Fungal_lipase-type"/>
</dbReference>
<dbReference type="EMBL" id="JBGMDY010000010">
    <property type="protein sequence ID" value="KAL2321007.1"/>
    <property type="molecule type" value="Genomic_DNA"/>
</dbReference>
<comment type="caution">
    <text evidence="11">The sequence shown here is derived from an EMBL/GenBank/DDBJ whole genome shotgun (WGS) entry which is preliminary data.</text>
</comment>
<dbReference type="GO" id="GO:0016042">
    <property type="term" value="P:lipid catabolic process"/>
    <property type="evidence" value="ECO:0007669"/>
    <property type="project" value="UniProtKB-KW"/>
</dbReference>
<protein>
    <recommendedName>
        <fullName evidence="10">Fungal lipase-type domain-containing protein</fullName>
    </recommendedName>
</protein>
<feature type="domain" description="Fungal lipase-type" evidence="10">
    <location>
        <begin position="183"/>
        <end position="309"/>
    </location>
</feature>
<sequence>MDSPVVTTESHSHFFVRLHTRPRLSHNHHKAFTLRSHQPKLTTNKPKASLKREQLPEVWRKIHGEGDWAGLLDPMDPLMRSELIRYGEMAQACYDAFDFDPYSKYCGSCKYALPEFFTSLDMAHVGYKPTRYLYATGNINLPSFFRRSRWPSKMWSKHANWAGYVAVSDEATTKLLGRRDITIAWRGTVTHVEWVADLLNYLKPISPERRDVKVEAGFLEMYTDRETTCGYCKYSAREQVLWEVKRLMEKYSDEEVSVTVTGHSLGSAMGILSAFDIAETGVRNRITVFSFSGPRVGNLRFKERLEELGGLPWCYLHVGVELELDHKKSPFLNPNGDAASAHNLEAILHLLDGYNGKNGAFKRSIERDLALVNKDCDFLKDEHSVPPRWRQDLNKGSLSSTPRFSNSNSPSSSSSVFTSSTSSLSRSTSFFHRASSPTCVNLSAPSVRFSLDRSVSPNHSIAVSSQWHPDRPTHTTTSAPPSNRVLVAFFVFSHRGRRRH</sequence>
<organism evidence="11 12">
    <name type="scientific">Flemingia macrophylla</name>
    <dbReference type="NCBI Taxonomy" id="520843"/>
    <lineage>
        <taxon>Eukaryota</taxon>
        <taxon>Viridiplantae</taxon>
        <taxon>Streptophyta</taxon>
        <taxon>Embryophyta</taxon>
        <taxon>Tracheophyta</taxon>
        <taxon>Spermatophyta</taxon>
        <taxon>Magnoliopsida</taxon>
        <taxon>eudicotyledons</taxon>
        <taxon>Gunneridae</taxon>
        <taxon>Pentapetalae</taxon>
        <taxon>rosids</taxon>
        <taxon>fabids</taxon>
        <taxon>Fabales</taxon>
        <taxon>Fabaceae</taxon>
        <taxon>Papilionoideae</taxon>
        <taxon>50 kb inversion clade</taxon>
        <taxon>NPAAA clade</taxon>
        <taxon>indigoferoid/millettioid clade</taxon>
        <taxon>Phaseoleae</taxon>
        <taxon>Flemingia</taxon>
    </lineage>
</organism>